<evidence type="ECO:0000313" key="1">
    <source>
        <dbReference type="EMBL" id="CAE0412802.1"/>
    </source>
</evidence>
<dbReference type="EMBL" id="HBIM01012251">
    <property type="protein sequence ID" value="CAE0412802.1"/>
    <property type="molecule type" value="Transcribed_RNA"/>
</dbReference>
<gene>
    <name evidence="1" type="ORF">ACOF00016_LOCUS10063</name>
</gene>
<dbReference type="AlphaFoldDB" id="A0A7S3P4P4"/>
<name>A0A7S3P4P4_9STRA</name>
<organism evidence="1">
    <name type="scientific">Amphora coffeiformis</name>
    <dbReference type="NCBI Taxonomy" id="265554"/>
    <lineage>
        <taxon>Eukaryota</taxon>
        <taxon>Sar</taxon>
        <taxon>Stramenopiles</taxon>
        <taxon>Ochrophyta</taxon>
        <taxon>Bacillariophyta</taxon>
        <taxon>Bacillariophyceae</taxon>
        <taxon>Bacillariophycidae</taxon>
        <taxon>Thalassiophysales</taxon>
        <taxon>Catenulaceae</taxon>
        <taxon>Amphora</taxon>
    </lineage>
</organism>
<accession>A0A7S3P4P4</accession>
<sequence length="106" mass="12349">MAQCAIERRLDGESFKSKSHNILNCNQDSYQDVLERFVRHVESHYQKNRTYGSTDTISSRTPVSETMACTAVHAFLGYIDMERSHNHSDDKVFDQLQEQIFDFKRG</sequence>
<reference evidence="1" key="1">
    <citation type="submission" date="2021-01" db="EMBL/GenBank/DDBJ databases">
        <authorList>
            <person name="Corre E."/>
            <person name="Pelletier E."/>
            <person name="Niang G."/>
            <person name="Scheremetjew M."/>
            <person name="Finn R."/>
            <person name="Kale V."/>
            <person name="Holt S."/>
            <person name="Cochrane G."/>
            <person name="Meng A."/>
            <person name="Brown T."/>
            <person name="Cohen L."/>
        </authorList>
    </citation>
    <scope>NUCLEOTIDE SEQUENCE</scope>
    <source>
        <strain evidence="1">CCMP127</strain>
    </source>
</reference>
<proteinExistence type="predicted"/>
<protein>
    <submittedName>
        <fullName evidence="1">Uncharacterized protein</fullName>
    </submittedName>
</protein>